<dbReference type="PANTHER" id="PTHR43281">
    <property type="entry name" value="FARNESYL DIPHOSPHATE SYNTHASE"/>
    <property type="match status" value="1"/>
</dbReference>
<keyword evidence="5 12" id="KW-0808">Transferase</keyword>
<evidence type="ECO:0000256" key="11">
    <source>
        <dbReference type="ARBA" id="ARBA00049399"/>
    </source>
</evidence>
<evidence type="ECO:0000256" key="12">
    <source>
        <dbReference type="RuleBase" id="RU004466"/>
    </source>
</evidence>
<dbReference type="HOGENOM" id="CLU_014015_0_1_9"/>
<keyword evidence="8" id="KW-0414">Isoprene biosynthesis</keyword>
<keyword evidence="6" id="KW-0479">Metal-binding</keyword>
<dbReference type="InterPro" id="IPR000092">
    <property type="entry name" value="Polyprenyl_synt"/>
</dbReference>
<dbReference type="SFLD" id="SFLDS00005">
    <property type="entry name" value="Isoprenoid_Synthase_Type_I"/>
    <property type="match status" value="1"/>
</dbReference>
<dbReference type="Gene3D" id="1.10.600.10">
    <property type="entry name" value="Farnesyl Diphosphate Synthase"/>
    <property type="match status" value="1"/>
</dbReference>
<evidence type="ECO:0000313" key="13">
    <source>
        <dbReference type="EMBL" id="ACL69408.1"/>
    </source>
</evidence>
<organism evidence="13 14">
    <name type="scientific">Halothermothrix orenii (strain H 168 / OCM 544 / DSM 9562)</name>
    <dbReference type="NCBI Taxonomy" id="373903"/>
    <lineage>
        <taxon>Bacteria</taxon>
        <taxon>Bacillati</taxon>
        <taxon>Bacillota</taxon>
        <taxon>Clostridia</taxon>
        <taxon>Halanaerobiales</taxon>
        <taxon>Halothermotrichaceae</taxon>
        <taxon>Halothermothrix</taxon>
    </lineage>
</organism>
<name>B8D2I1_HALOH</name>
<keyword evidence="14" id="KW-1185">Reference proteome</keyword>
<evidence type="ECO:0000256" key="3">
    <source>
        <dbReference type="ARBA" id="ARBA00012439"/>
    </source>
</evidence>
<dbReference type="KEGG" id="hor:Hore_06510"/>
<dbReference type="SUPFAM" id="SSF48576">
    <property type="entry name" value="Terpenoid synthases"/>
    <property type="match status" value="1"/>
</dbReference>
<evidence type="ECO:0000256" key="6">
    <source>
        <dbReference type="ARBA" id="ARBA00022723"/>
    </source>
</evidence>
<comment type="catalytic activity">
    <reaction evidence="11">
        <text>isopentenyl diphosphate + (2E)-geranyl diphosphate = (2E,6E)-farnesyl diphosphate + diphosphate</text>
        <dbReference type="Rhea" id="RHEA:19361"/>
        <dbReference type="ChEBI" id="CHEBI:33019"/>
        <dbReference type="ChEBI" id="CHEBI:58057"/>
        <dbReference type="ChEBI" id="CHEBI:128769"/>
        <dbReference type="ChEBI" id="CHEBI:175763"/>
        <dbReference type="EC" id="2.5.1.10"/>
    </reaction>
</comment>
<dbReference type="PROSITE" id="PS00723">
    <property type="entry name" value="POLYPRENYL_SYNTHASE_1"/>
    <property type="match status" value="1"/>
</dbReference>
<dbReference type="CDD" id="cd00685">
    <property type="entry name" value="Trans_IPPS_HT"/>
    <property type="match status" value="1"/>
</dbReference>
<evidence type="ECO:0000256" key="9">
    <source>
        <dbReference type="ARBA" id="ARBA00032380"/>
    </source>
</evidence>
<dbReference type="Proteomes" id="UP000000719">
    <property type="component" value="Chromosome"/>
</dbReference>
<dbReference type="Pfam" id="PF00348">
    <property type="entry name" value="polyprenyl_synt"/>
    <property type="match status" value="1"/>
</dbReference>
<dbReference type="EC" id="2.5.1.10" evidence="3"/>
<dbReference type="InterPro" id="IPR053378">
    <property type="entry name" value="Prenyl_diphosphate_synthase"/>
</dbReference>
<dbReference type="GO" id="GO:0016114">
    <property type="term" value="P:terpenoid biosynthetic process"/>
    <property type="evidence" value="ECO:0007669"/>
    <property type="project" value="UniProtKB-ARBA"/>
</dbReference>
<dbReference type="PANTHER" id="PTHR43281:SF1">
    <property type="entry name" value="FARNESYL DIPHOSPHATE SYNTHASE"/>
    <property type="match status" value="1"/>
</dbReference>
<sequence>MNQVNIKEILTQYTSEVNSVLKEIMNIEKNALAPGLVKAMKYSLFSGGKRLRPILTLMVAEMLDGDRDSALRVGASIELVHTYSLIHDDLPSMDDDDFRRGKPSNHKVFGTATAILAGDALLTFAFNILSKLNLPPDKVLKIIEVISQGAGHNGMVGGQVLDLEAEDKEISLEELKKIHSGKTGALFKSSILAGAYCANPDRTELTALERYARYLGLTFQIVDDILDVTGNEEVLGKRVGRDDELNKATYPRLLGLKQAVKEAEFNAEKARDSLGPFGERAFLLKQLVDYILVRQS</sequence>
<accession>B8D2I1</accession>
<dbReference type="AlphaFoldDB" id="B8D2I1"/>
<dbReference type="PROSITE" id="PS00444">
    <property type="entry name" value="POLYPRENYL_SYNTHASE_2"/>
    <property type="match status" value="1"/>
</dbReference>
<protein>
    <recommendedName>
        <fullName evidence="4">Farnesyl diphosphate synthase</fullName>
        <ecNumber evidence="3">2.5.1.10</ecNumber>
    </recommendedName>
    <alternativeName>
        <fullName evidence="10">(2E,6E)-farnesyl diphosphate synthase</fullName>
    </alternativeName>
    <alternativeName>
        <fullName evidence="9">Geranyltranstransferase</fullName>
    </alternativeName>
</protein>
<dbReference type="GO" id="GO:0046872">
    <property type="term" value="F:metal ion binding"/>
    <property type="evidence" value="ECO:0007669"/>
    <property type="project" value="UniProtKB-KW"/>
</dbReference>
<dbReference type="FunFam" id="1.10.600.10:FF:000001">
    <property type="entry name" value="Geranylgeranyl diphosphate synthase"/>
    <property type="match status" value="1"/>
</dbReference>
<dbReference type="GO" id="GO:0005737">
    <property type="term" value="C:cytoplasm"/>
    <property type="evidence" value="ECO:0007669"/>
    <property type="project" value="UniProtKB-ARBA"/>
</dbReference>
<evidence type="ECO:0000313" key="14">
    <source>
        <dbReference type="Proteomes" id="UP000000719"/>
    </source>
</evidence>
<dbReference type="InterPro" id="IPR008949">
    <property type="entry name" value="Isoprenoid_synthase_dom_sf"/>
</dbReference>
<dbReference type="eggNOG" id="COG0142">
    <property type="taxonomic scope" value="Bacteria"/>
</dbReference>
<evidence type="ECO:0000256" key="1">
    <source>
        <dbReference type="ARBA" id="ARBA00001946"/>
    </source>
</evidence>
<dbReference type="GO" id="GO:0004337">
    <property type="term" value="F:(2E,6E)-farnesyl diphosphate synthase activity"/>
    <property type="evidence" value="ECO:0007669"/>
    <property type="project" value="UniProtKB-EC"/>
</dbReference>
<reference evidence="13 14" key="1">
    <citation type="journal article" date="2009" name="PLoS ONE">
        <title>Genome analysis of the anaerobic thermohalophilic bacterium Halothermothrix orenii.</title>
        <authorList>
            <person name="Mavromatis K."/>
            <person name="Ivanova N."/>
            <person name="Anderson I."/>
            <person name="Lykidis A."/>
            <person name="Hooper S.D."/>
            <person name="Sun H."/>
            <person name="Kunin V."/>
            <person name="Lapidus A."/>
            <person name="Hugenholtz P."/>
            <person name="Patel B."/>
            <person name="Kyrpides N.C."/>
        </authorList>
    </citation>
    <scope>NUCLEOTIDE SEQUENCE [LARGE SCALE GENOMIC DNA]</scope>
    <source>
        <strain evidence="14">H 168 / OCM 544 / DSM 9562</strain>
    </source>
</reference>
<evidence type="ECO:0000256" key="5">
    <source>
        <dbReference type="ARBA" id="ARBA00022679"/>
    </source>
</evidence>
<dbReference type="SFLD" id="SFLDG01017">
    <property type="entry name" value="Polyprenyl_Transferase_Like"/>
    <property type="match status" value="1"/>
</dbReference>
<dbReference type="InterPro" id="IPR033749">
    <property type="entry name" value="Polyprenyl_synt_CS"/>
</dbReference>
<dbReference type="STRING" id="373903.Hore_06510"/>
<evidence type="ECO:0000256" key="2">
    <source>
        <dbReference type="ARBA" id="ARBA00006706"/>
    </source>
</evidence>
<comment type="similarity">
    <text evidence="2 12">Belongs to the FPP/GGPP synthase family.</text>
</comment>
<evidence type="ECO:0000256" key="8">
    <source>
        <dbReference type="ARBA" id="ARBA00023229"/>
    </source>
</evidence>
<comment type="cofactor">
    <cofactor evidence="1">
        <name>Mg(2+)</name>
        <dbReference type="ChEBI" id="CHEBI:18420"/>
    </cofactor>
</comment>
<evidence type="ECO:0000256" key="7">
    <source>
        <dbReference type="ARBA" id="ARBA00022842"/>
    </source>
</evidence>
<gene>
    <name evidence="13" type="ordered locus">Hore_06510</name>
</gene>
<evidence type="ECO:0000256" key="10">
    <source>
        <dbReference type="ARBA" id="ARBA00032873"/>
    </source>
</evidence>
<dbReference type="NCBIfam" id="NF045485">
    <property type="entry name" value="FPPsyn"/>
    <property type="match status" value="1"/>
</dbReference>
<proteinExistence type="inferred from homology"/>
<evidence type="ECO:0000256" key="4">
    <source>
        <dbReference type="ARBA" id="ARBA00015100"/>
    </source>
</evidence>
<dbReference type="EMBL" id="CP001098">
    <property type="protein sequence ID" value="ACL69408.1"/>
    <property type="molecule type" value="Genomic_DNA"/>
</dbReference>
<keyword evidence="7" id="KW-0460">Magnesium</keyword>